<keyword evidence="2" id="KW-1185">Reference proteome</keyword>
<evidence type="ECO:0000313" key="2">
    <source>
        <dbReference type="Proteomes" id="UP001652661"/>
    </source>
</evidence>
<dbReference type="GeneID" id="108072317"/>
<feature type="compositionally biased region" description="Polar residues" evidence="1">
    <location>
        <begin position="17"/>
        <end position="28"/>
    </location>
</feature>
<feature type="region of interest" description="Disordered" evidence="1">
    <location>
        <begin position="1"/>
        <end position="58"/>
    </location>
</feature>
<evidence type="ECO:0000313" key="3">
    <source>
        <dbReference type="RefSeq" id="XP_017018880.1"/>
    </source>
</evidence>
<dbReference type="AlphaFoldDB" id="A0A6P4HTG5"/>
<accession>A0A6P4HTG5</accession>
<dbReference type="OrthoDB" id="7851849at2759"/>
<evidence type="ECO:0000256" key="1">
    <source>
        <dbReference type="SAM" id="MobiDB-lite"/>
    </source>
</evidence>
<organism evidence="2 3">
    <name type="scientific">Drosophila kikkawai</name>
    <name type="common">Fruit fly</name>
    <dbReference type="NCBI Taxonomy" id="30033"/>
    <lineage>
        <taxon>Eukaryota</taxon>
        <taxon>Metazoa</taxon>
        <taxon>Ecdysozoa</taxon>
        <taxon>Arthropoda</taxon>
        <taxon>Hexapoda</taxon>
        <taxon>Insecta</taxon>
        <taxon>Pterygota</taxon>
        <taxon>Neoptera</taxon>
        <taxon>Endopterygota</taxon>
        <taxon>Diptera</taxon>
        <taxon>Brachycera</taxon>
        <taxon>Muscomorpha</taxon>
        <taxon>Ephydroidea</taxon>
        <taxon>Drosophilidae</taxon>
        <taxon>Drosophila</taxon>
        <taxon>Sophophora</taxon>
    </lineage>
</organism>
<sequence>MEAEDQDLYYYFPPSPSTSAPKTESPVLNISGRVKRDPNAPRKRGKKKAAPAPEAPKVNPTTFPVILSRILLKTNVPAENSPKINDGDYSQKLCFLCLEKPASKKRAYHMFLSNEKDLGKDYEHTRRLYENRKEYNYVNNITVECPCARALYRRVQNEFTEYQWNKLGNVFETDMIGKSDVWSISSRVFAMRVEENERLFNYIKFLSSTKS</sequence>
<reference evidence="3" key="2">
    <citation type="submission" date="2025-08" db="UniProtKB">
        <authorList>
            <consortium name="RefSeq"/>
        </authorList>
    </citation>
    <scope>IDENTIFICATION</scope>
    <source>
        <strain evidence="3">14028-0561.14</strain>
        <tissue evidence="3">Whole fly</tissue>
    </source>
</reference>
<name>A0A6P4HTG5_DROKI</name>
<protein>
    <submittedName>
        <fullName evidence="3">Uncharacterized protein</fullName>
    </submittedName>
</protein>
<dbReference type="RefSeq" id="XP_017018880.1">
    <property type="nucleotide sequence ID" value="XM_017163391.3"/>
</dbReference>
<reference evidence="2" key="1">
    <citation type="submission" date="2025-05" db="UniProtKB">
        <authorList>
            <consortium name="RefSeq"/>
        </authorList>
    </citation>
    <scope>NUCLEOTIDE SEQUENCE [LARGE SCALE GENOMIC DNA]</scope>
    <source>
        <strain evidence="2">14028-0561.14</strain>
    </source>
</reference>
<gene>
    <name evidence="3" type="primary">LOC108072317</name>
</gene>
<dbReference type="Proteomes" id="UP001652661">
    <property type="component" value="Chromosome 2R"/>
</dbReference>
<proteinExistence type="predicted"/>